<evidence type="ECO:0000313" key="3">
    <source>
        <dbReference type="Proteomes" id="UP000316775"/>
    </source>
</evidence>
<dbReference type="STRING" id="983.SAMN05443543_101110"/>
<evidence type="ECO:0000256" key="1">
    <source>
        <dbReference type="SAM" id="Phobius"/>
    </source>
</evidence>
<proteinExistence type="predicted"/>
<keyword evidence="1" id="KW-0472">Membrane</keyword>
<protein>
    <submittedName>
        <fullName evidence="2">Uncharacterized protein</fullName>
    </submittedName>
</protein>
<dbReference type="Proteomes" id="UP000316775">
    <property type="component" value="Unassembled WGS sequence"/>
</dbReference>
<sequence length="145" mass="16994">MRLIIKYSKHIPLISFALLLIVAIPFESGFTIQSLTGWNMVIPSTSYLEIIVLIIILIITFIYWKIANNKINLKLFTLHFILTIPIVLWARFNFPIRQFTTKNSTDIFEMIDSINRILYTVLILFLIGQAVFAYLLFKTRKKTKH</sequence>
<reference evidence="2 3" key="1">
    <citation type="submission" date="2019-06" db="EMBL/GenBank/DDBJ databases">
        <title>Whole genome shotgun sequence of Flavobacterium flevense NBRC 14960.</title>
        <authorList>
            <person name="Hosoyama A."/>
            <person name="Uohara A."/>
            <person name="Ohji S."/>
            <person name="Ichikawa N."/>
        </authorList>
    </citation>
    <scope>NUCLEOTIDE SEQUENCE [LARGE SCALE GENOMIC DNA]</scope>
    <source>
        <strain evidence="2 3">NBRC 14960</strain>
    </source>
</reference>
<evidence type="ECO:0000313" key="2">
    <source>
        <dbReference type="EMBL" id="GEC73711.1"/>
    </source>
</evidence>
<gene>
    <name evidence="2" type="ORF">FFL01_32500</name>
</gene>
<keyword evidence="1" id="KW-1133">Transmembrane helix</keyword>
<dbReference type="EMBL" id="BJNP01000058">
    <property type="protein sequence ID" value="GEC73711.1"/>
    <property type="molecule type" value="Genomic_DNA"/>
</dbReference>
<accession>A0A4Y4AZP7</accession>
<organism evidence="2 3">
    <name type="scientific">Flavobacterium flevense</name>
    <dbReference type="NCBI Taxonomy" id="983"/>
    <lineage>
        <taxon>Bacteria</taxon>
        <taxon>Pseudomonadati</taxon>
        <taxon>Bacteroidota</taxon>
        <taxon>Flavobacteriia</taxon>
        <taxon>Flavobacteriales</taxon>
        <taxon>Flavobacteriaceae</taxon>
        <taxon>Flavobacterium</taxon>
    </lineage>
</organism>
<feature type="transmembrane region" description="Helical" evidence="1">
    <location>
        <begin position="116"/>
        <end position="137"/>
    </location>
</feature>
<comment type="caution">
    <text evidence="2">The sequence shown here is derived from an EMBL/GenBank/DDBJ whole genome shotgun (WGS) entry which is preliminary data.</text>
</comment>
<feature type="transmembrane region" description="Helical" evidence="1">
    <location>
        <begin position="45"/>
        <end position="64"/>
    </location>
</feature>
<dbReference type="RefSeq" id="WP_073240817.1">
    <property type="nucleotide sequence ID" value="NZ_BJNP01000058.1"/>
</dbReference>
<feature type="transmembrane region" description="Helical" evidence="1">
    <location>
        <begin position="76"/>
        <end position="96"/>
    </location>
</feature>
<name>A0A4Y4AZP7_9FLAO</name>
<keyword evidence="1" id="KW-0812">Transmembrane</keyword>
<dbReference type="AlphaFoldDB" id="A0A4Y4AZP7"/>
<keyword evidence="3" id="KW-1185">Reference proteome</keyword>
<dbReference type="OrthoDB" id="9983166at2"/>